<dbReference type="Proteomes" id="UP000479241">
    <property type="component" value="Unassembled WGS sequence"/>
</dbReference>
<dbReference type="Pfam" id="PF20680">
    <property type="entry name" value="DUF6817"/>
    <property type="match status" value="1"/>
</dbReference>
<proteinExistence type="predicted"/>
<evidence type="ECO:0000313" key="2">
    <source>
        <dbReference type="EMBL" id="NEK87715.1"/>
    </source>
</evidence>
<dbReference type="RefSeq" id="WP_163207890.1">
    <property type="nucleotide sequence ID" value="NZ_JAAGWG010000040.1"/>
</dbReference>
<reference evidence="2 3" key="1">
    <citation type="submission" date="2019-12" db="EMBL/GenBank/DDBJ databases">
        <title>the WGS of Blastococcus saxobsidens 67B17.</title>
        <authorList>
            <person name="Jiang Z."/>
        </authorList>
    </citation>
    <scope>NUCLEOTIDE SEQUENCE [LARGE SCALE GENOMIC DNA]</scope>
    <source>
        <strain evidence="2 3">67B17</strain>
    </source>
</reference>
<organism evidence="2 3">
    <name type="scientific">Blastococcus saxobsidens</name>
    <dbReference type="NCBI Taxonomy" id="138336"/>
    <lineage>
        <taxon>Bacteria</taxon>
        <taxon>Bacillati</taxon>
        <taxon>Actinomycetota</taxon>
        <taxon>Actinomycetes</taxon>
        <taxon>Geodermatophilales</taxon>
        <taxon>Geodermatophilaceae</taxon>
        <taxon>Blastococcus</taxon>
    </lineage>
</organism>
<feature type="domain" description="DUF6817" evidence="1">
    <location>
        <begin position="10"/>
        <end position="94"/>
    </location>
</feature>
<comment type="caution">
    <text evidence="2">The sequence shown here is derived from an EMBL/GenBank/DDBJ whole genome shotgun (WGS) entry which is preliminary data.</text>
</comment>
<gene>
    <name evidence="2" type="ORF">GCU60_18410</name>
</gene>
<evidence type="ECO:0000313" key="3">
    <source>
        <dbReference type="Proteomes" id="UP000479241"/>
    </source>
</evidence>
<accession>A0A6L9W6M2</accession>
<dbReference type="InterPro" id="IPR049202">
    <property type="entry name" value="DUF6817"/>
</dbReference>
<dbReference type="EMBL" id="JAAGWG010000040">
    <property type="protein sequence ID" value="NEK87715.1"/>
    <property type="molecule type" value="Genomic_DNA"/>
</dbReference>
<evidence type="ECO:0000259" key="1">
    <source>
        <dbReference type="Pfam" id="PF20680"/>
    </source>
</evidence>
<name>A0A6L9W6M2_9ACTN</name>
<sequence>MDPTDRLDALLRERGAADVAHPGGTLAGHLARVQGRLAGLGLPLDVQLAGRAHAVYGTQGFDVRLLADDERPLLAGIIGPAAEELVHRYGACDRQLTWPDLAGSRRVHDRHTGTAEELDDEQLRDFADLSLVNEIDVAEHAPGFLDENGAWFRRLTEQWAPVLSPVVLAEARRVFG</sequence>
<protein>
    <recommendedName>
        <fullName evidence="1">DUF6817 domain-containing protein</fullName>
    </recommendedName>
</protein>
<dbReference type="AlphaFoldDB" id="A0A6L9W6M2"/>